<organism evidence="4 5">
    <name type="scientific">Faecalicatena contorta</name>
    <dbReference type="NCBI Taxonomy" id="39482"/>
    <lineage>
        <taxon>Bacteria</taxon>
        <taxon>Bacillati</taxon>
        <taxon>Bacillota</taxon>
        <taxon>Clostridia</taxon>
        <taxon>Lachnospirales</taxon>
        <taxon>Lachnospiraceae</taxon>
        <taxon>Faecalicatena</taxon>
    </lineage>
</organism>
<dbReference type="AlphaFoldDB" id="A0A174LG07"/>
<dbReference type="InterPro" id="IPR005335">
    <property type="entry name" value="Terminase_ssu"/>
</dbReference>
<reference evidence="4 5" key="1">
    <citation type="submission" date="2015-09" db="EMBL/GenBank/DDBJ databases">
        <authorList>
            <consortium name="Pathogen Informatics"/>
        </authorList>
    </citation>
    <scope>NUCLEOTIDE SEQUENCE [LARGE SCALE GENOMIC DNA]</scope>
    <source>
        <strain evidence="4 5">2789STDY5834876</strain>
    </source>
</reference>
<keyword evidence="1" id="KW-1188">Viral release from host cell</keyword>
<evidence type="ECO:0000313" key="4">
    <source>
        <dbReference type="EMBL" id="CUP20530.1"/>
    </source>
</evidence>
<evidence type="ECO:0000256" key="1">
    <source>
        <dbReference type="ARBA" id="ARBA00022612"/>
    </source>
</evidence>
<dbReference type="InterPro" id="IPR038713">
    <property type="entry name" value="Terminase_Gp1_N_sf"/>
</dbReference>
<evidence type="ECO:0000256" key="2">
    <source>
        <dbReference type="ARBA" id="ARBA00023219"/>
    </source>
</evidence>
<evidence type="ECO:0000256" key="3">
    <source>
        <dbReference type="SAM" id="MobiDB-lite"/>
    </source>
</evidence>
<keyword evidence="2" id="KW-0231">Viral genome packaging</keyword>
<dbReference type="STRING" id="39482.ERS852491_04544"/>
<evidence type="ECO:0000313" key="5">
    <source>
        <dbReference type="Proteomes" id="UP000095544"/>
    </source>
</evidence>
<name>A0A174LG07_9FIRM</name>
<gene>
    <name evidence="4" type="ORF">ERS852491_04544</name>
</gene>
<feature type="compositionally biased region" description="Basic and acidic residues" evidence="3">
    <location>
        <begin position="261"/>
        <end position="273"/>
    </location>
</feature>
<feature type="compositionally biased region" description="Basic and acidic residues" evidence="3">
    <location>
        <begin position="27"/>
        <end position="39"/>
    </location>
</feature>
<dbReference type="InterPro" id="IPR052404">
    <property type="entry name" value="SPP1-like_terminase"/>
</dbReference>
<proteinExistence type="predicted"/>
<sequence>MSLVDIAKRMNKPEGTVRRWKSTQGWDKSERSEKEEKKANVRKREREAVAEDVRQVIENPDLTDKQRLFCCIYVRCFNATRAYQKAYGVDYNTALSIGYRLLENVGVREEIKRLKQNRINREMMDETDIFQKYMDIAFADITDFVEFGRENIPVMTMYGPLEVKDEETGEKVQVTKEVNTVRFKEHTDVDGTIITEVKQGRDGASIKLADRMKALDWIAGHMDLATEEQKARINQIKANTERLKKDTSMEDDVGVEIINDAPKETGSDIRDCDTEISSDIQQ</sequence>
<dbReference type="Proteomes" id="UP000095544">
    <property type="component" value="Unassembled WGS sequence"/>
</dbReference>
<protein>
    <submittedName>
        <fullName evidence="4">Terminase small subunit</fullName>
    </submittedName>
</protein>
<feature type="region of interest" description="Disordered" evidence="3">
    <location>
        <begin position="14"/>
        <end position="39"/>
    </location>
</feature>
<dbReference type="Pfam" id="PF03592">
    <property type="entry name" value="Terminase_2"/>
    <property type="match status" value="1"/>
</dbReference>
<dbReference type="GO" id="GO:0051276">
    <property type="term" value="P:chromosome organization"/>
    <property type="evidence" value="ECO:0007669"/>
    <property type="project" value="InterPro"/>
</dbReference>
<dbReference type="EMBL" id="CYZU01000066">
    <property type="protein sequence ID" value="CUP20530.1"/>
    <property type="molecule type" value="Genomic_DNA"/>
</dbReference>
<dbReference type="PANTHER" id="PTHR41328">
    <property type="entry name" value="TERMINASE SMALL SUBUNIT-RELATED"/>
    <property type="match status" value="1"/>
</dbReference>
<dbReference type="Gene3D" id="1.10.10.1400">
    <property type="entry name" value="Terminase, small subunit, N-terminal DNA-binding domain, HTH motif"/>
    <property type="match status" value="1"/>
</dbReference>
<dbReference type="PANTHER" id="PTHR41328:SF3">
    <property type="entry name" value="PBSX PHAGE TERMINASE SMALL SUBUNIT"/>
    <property type="match status" value="1"/>
</dbReference>
<accession>A0A174LG07</accession>
<feature type="region of interest" description="Disordered" evidence="3">
    <location>
        <begin position="261"/>
        <end position="282"/>
    </location>
</feature>